<feature type="region of interest" description="Disordered" evidence="1">
    <location>
        <begin position="50"/>
        <end position="87"/>
    </location>
</feature>
<name>A0ABY6Q7W9_9GAMM</name>
<evidence type="ECO:0000313" key="3">
    <source>
        <dbReference type="Proteomes" id="UP001317963"/>
    </source>
</evidence>
<evidence type="ECO:0000313" key="2">
    <source>
        <dbReference type="EMBL" id="UZP75394.1"/>
    </source>
</evidence>
<organism evidence="2 3">
    <name type="scientific">Candidatus Paraluminiphilus aquimaris</name>
    <dbReference type="NCBI Taxonomy" id="2518994"/>
    <lineage>
        <taxon>Bacteria</taxon>
        <taxon>Pseudomonadati</taxon>
        <taxon>Pseudomonadota</taxon>
        <taxon>Gammaproteobacteria</taxon>
        <taxon>Cellvibrionales</taxon>
        <taxon>Halieaceae</taxon>
        <taxon>Candidatus Paraluminiphilus</taxon>
    </lineage>
</organism>
<proteinExistence type="predicted"/>
<protein>
    <submittedName>
        <fullName evidence="2">Uncharacterized protein</fullName>
    </submittedName>
</protein>
<dbReference type="RefSeq" id="WP_279241881.1">
    <property type="nucleotide sequence ID" value="NZ_CP036501.1"/>
</dbReference>
<sequence length="232" mass="24769">MSEVSDIVPAAPSVVAAEMARRKALEAMGIDVYVSRFDLPGAAPAVRQKVESSSPSLVSDHSSETGAVAAETASRRSKTAAPTPVTSAAVRERSEAVRFSMLLASAGPFLWIEQLSDGLIRQDQLALINAMARAISPQASIRQQQFDWPMRGGSAVASDAESAKQALQGLIQRMAREVNAKRVVVMGTCPFLSDRIAQSAVVIPSTLAMLSNASLKREAWQALKPLRVIELD</sequence>
<reference evidence="2 3" key="1">
    <citation type="submission" date="2019-02" db="EMBL/GenBank/DDBJ databases">
        <title>Halieaceae_genomes.</title>
        <authorList>
            <person name="Li S.-H."/>
        </authorList>
    </citation>
    <scope>NUCLEOTIDE SEQUENCE [LARGE SCALE GENOMIC DNA]</scope>
    <source>
        <strain evidence="2 3">JH123</strain>
    </source>
</reference>
<evidence type="ECO:0000256" key="1">
    <source>
        <dbReference type="SAM" id="MobiDB-lite"/>
    </source>
</evidence>
<gene>
    <name evidence="2" type="ORF">E0F26_11890</name>
</gene>
<accession>A0ABY6Q7W9</accession>
<dbReference type="Proteomes" id="UP001317963">
    <property type="component" value="Chromosome"/>
</dbReference>
<keyword evidence="3" id="KW-1185">Reference proteome</keyword>
<dbReference type="EMBL" id="CP036501">
    <property type="protein sequence ID" value="UZP75394.1"/>
    <property type="molecule type" value="Genomic_DNA"/>
</dbReference>